<dbReference type="AlphaFoldDB" id="A0A285J5H2"/>
<keyword evidence="4" id="KW-1185">Reference proteome</keyword>
<evidence type="ECO:0000313" key="2">
    <source>
        <dbReference type="EMBL" id="SNY54606.1"/>
    </source>
</evidence>
<evidence type="ECO:0000313" key="1">
    <source>
        <dbReference type="EMBL" id="PJE29738.1"/>
    </source>
</evidence>
<name>A0A285J5H2_9RHOB</name>
<dbReference type="PANTHER" id="PTHR31793">
    <property type="entry name" value="4-HYDROXYBENZOYL-COA THIOESTERASE FAMILY MEMBER"/>
    <property type="match status" value="1"/>
</dbReference>
<dbReference type="SUPFAM" id="SSF54637">
    <property type="entry name" value="Thioesterase/thiol ester dehydrase-isomerase"/>
    <property type="match status" value="1"/>
</dbReference>
<dbReference type="InterPro" id="IPR029069">
    <property type="entry name" value="HotDog_dom_sf"/>
</dbReference>
<gene>
    <name evidence="1" type="ORF">CVM39_07485</name>
    <name evidence="2" type="ORF">SAMN06297129_2864</name>
</gene>
<reference evidence="2 3" key="1">
    <citation type="submission" date="2017-09" db="EMBL/GenBank/DDBJ databases">
        <authorList>
            <person name="Ehlers B."/>
            <person name="Leendertz F.H."/>
        </authorList>
    </citation>
    <scope>NUCLEOTIDE SEQUENCE [LARGE SCALE GENOMIC DNA]</scope>
    <source>
        <strain evidence="2 3">CGMCC 1.12662</strain>
    </source>
</reference>
<evidence type="ECO:0000313" key="3">
    <source>
        <dbReference type="Proteomes" id="UP000231655"/>
    </source>
</evidence>
<dbReference type="Pfam" id="PF13279">
    <property type="entry name" value="4HBT_2"/>
    <property type="match status" value="1"/>
</dbReference>
<dbReference type="RefSeq" id="WP_097146568.1">
    <property type="nucleotide sequence ID" value="NZ_OBEA01000005.1"/>
</dbReference>
<dbReference type="CDD" id="cd00586">
    <property type="entry name" value="4HBT"/>
    <property type="match status" value="1"/>
</dbReference>
<dbReference type="OrthoDB" id="9803287at2"/>
<protein>
    <submittedName>
        <fullName evidence="2">Acyl-CoA thioester hydrolase</fullName>
    </submittedName>
    <submittedName>
        <fullName evidence="1">Thioesterase</fullName>
    </submittedName>
</protein>
<evidence type="ECO:0000313" key="4">
    <source>
        <dbReference type="Proteomes" id="UP000231702"/>
    </source>
</evidence>
<dbReference type="EMBL" id="PGTD01000015">
    <property type="protein sequence ID" value="PJE29738.1"/>
    <property type="molecule type" value="Genomic_DNA"/>
</dbReference>
<accession>A0A285J5H2</accession>
<reference evidence="1 4" key="2">
    <citation type="journal article" date="2018" name="Int. J. Syst. Evol. Microbiol.">
        <title>Pseudooceanicola lipolyticus sp. nov., a marine alphaproteobacterium, reclassification of Oceanicola flagellatus as Pseudooceanicola flagellatus comb. nov. and emended description of the genus Pseudooceanicola.</title>
        <authorList>
            <person name="Huang M.-M."/>
            <person name="Guo L.-L."/>
            <person name="Wu Y.-H."/>
            <person name="Lai Q.-L."/>
            <person name="Shao Z.-Z."/>
            <person name="Wang C.-S."/>
            <person name="Wu M."/>
            <person name="Xu X.-W."/>
        </authorList>
    </citation>
    <scope>NUCLEOTIDE SEQUENCE [LARGE SCALE GENOMIC DNA]</scope>
    <source>
        <strain evidence="1 4">Ar-45</strain>
    </source>
</reference>
<dbReference type="PANTHER" id="PTHR31793:SF2">
    <property type="entry name" value="BLR1345 PROTEIN"/>
    <property type="match status" value="1"/>
</dbReference>
<dbReference type="EMBL" id="OBEA01000005">
    <property type="protein sequence ID" value="SNY54606.1"/>
    <property type="molecule type" value="Genomic_DNA"/>
</dbReference>
<sequence length="154" mass="17329">MPYLSPEMIVRPEWIDYNGHLNMAYYGVLFDLGSDPFCEDMGMGEAYLRDTGNTTYTAEFRIRYLQEVHEGAKLRASMRLLEVGPKAFHYAQELIHEDGWVAATGEGISLHVDQTGPKVASYPEAVKAKLDAALAEHQKEPIPDWVGKPMGLRK</sequence>
<dbReference type="Gene3D" id="3.10.129.10">
    <property type="entry name" value="Hotdog Thioesterase"/>
    <property type="match status" value="1"/>
</dbReference>
<dbReference type="InterPro" id="IPR050563">
    <property type="entry name" value="4-hydroxybenzoyl-CoA_TE"/>
</dbReference>
<organism evidence="2 3">
    <name type="scientific">Pseudooceanicola antarcticus</name>
    <dbReference type="NCBI Taxonomy" id="1247613"/>
    <lineage>
        <taxon>Bacteria</taxon>
        <taxon>Pseudomonadati</taxon>
        <taxon>Pseudomonadota</taxon>
        <taxon>Alphaproteobacteria</taxon>
        <taxon>Rhodobacterales</taxon>
        <taxon>Paracoccaceae</taxon>
        <taxon>Pseudooceanicola</taxon>
    </lineage>
</organism>
<keyword evidence="2" id="KW-0378">Hydrolase</keyword>
<dbReference type="Proteomes" id="UP000231702">
    <property type="component" value="Unassembled WGS sequence"/>
</dbReference>
<dbReference type="Proteomes" id="UP000231655">
    <property type="component" value="Unassembled WGS sequence"/>
</dbReference>
<proteinExistence type="predicted"/>
<dbReference type="GO" id="GO:0047617">
    <property type="term" value="F:fatty acyl-CoA hydrolase activity"/>
    <property type="evidence" value="ECO:0007669"/>
    <property type="project" value="TreeGrafter"/>
</dbReference>